<accession>A0AAU9BVV5</accession>
<reference evidence="2" key="1">
    <citation type="journal article" date="2024" name="Int. J. Syst. Evol. Microbiol.">
        <title>Methylomarinovum tepidoasis sp. nov., a moderately thermophilic methanotroph of the family Methylothermaceae isolated from a deep-sea hydrothermal field.</title>
        <authorList>
            <person name="Hirayama H."/>
            <person name="Takaki Y."/>
            <person name="Abe M."/>
            <person name="Miyazaki M."/>
            <person name="Uematsu K."/>
            <person name="Matsui Y."/>
            <person name="Takai K."/>
        </authorList>
    </citation>
    <scope>NUCLEOTIDE SEQUENCE [LARGE SCALE GENOMIC DNA]</scope>
    <source>
        <strain evidence="2">IN45</strain>
    </source>
</reference>
<sequence length="57" mass="6372">MKRRRFLQSLLGAGGVAVTTAALGRRREEIPGGPGVEKPSGYRETDHIRRYYRTARG</sequence>
<dbReference type="KEGG" id="meiy:MIN45_P0077"/>
<keyword evidence="2" id="KW-1185">Reference proteome</keyword>
<evidence type="ECO:0000313" key="2">
    <source>
        <dbReference type="Proteomes" id="UP001321450"/>
    </source>
</evidence>
<organism evidence="1 2">
    <name type="scientific">Methylomarinovum tepidoasis</name>
    <dbReference type="NCBI Taxonomy" id="2840183"/>
    <lineage>
        <taxon>Bacteria</taxon>
        <taxon>Pseudomonadati</taxon>
        <taxon>Pseudomonadota</taxon>
        <taxon>Gammaproteobacteria</taxon>
        <taxon>Methylococcales</taxon>
        <taxon>Methylothermaceae</taxon>
        <taxon>Methylomarinovum</taxon>
    </lineage>
</organism>
<protein>
    <recommendedName>
        <fullName evidence="3">Formate dehydrogenase</fullName>
    </recommendedName>
</protein>
<dbReference type="AlphaFoldDB" id="A0AAU9BVV5"/>
<name>A0AAU9BVV5_9GAMM</name>
<dbReference type="Proteomes" id="UP001321450">
    <property type="component" value="Chromosome"/>
</dbReference>
<proteinExistence type="predicted"/>
<evidence type="ECO:0008006" key="3">
    <source>
        <dbReference type="Google" id="ProtNLM"/>
    </source>
</evidence>
<evidence type="ECO:0000313" key="1">
    <source>
        <dbReference type="EMBL" id="BCX87710.1"/>
    </source>
</evidence>
<dbReference type="RefSeq" id="WP_286292651.1">
    <property type="nucleotide sequence ID" value="NZ_AP024718.1"/>
</dbReference>
<dbReference type="EMBL" id="AP024718">
    <property type="protein sequence ID" value="BCX87710.1"/>
    <property type="molecule type" value="Genomic_DNA"/>
</dbReference>
<gene>
    <name evidence="1" type="ORF">MIN45_P0077</name>
</gene>